<feature type="coiled-coil region" evidence="2">
    <location>
        <begin position="156"/>
        <end position="183"/>
    </location>
</feature>
<dbReference type="Gene3D" id="1.10.287.470">
    <property type="entry name" value="Helix hairpin bin"/>
    <property type="match status" value="1"/>
</dbReference>
<gene>
    <name evidence="5" type="ordered locus">Dtpsy_1685</name>
</gene>
<sequence>MKFPRLQRRTLALIAVIAPLMVLFVYVALRSGPLAPVAVTLGSVQSRAIAPALSGIGTVQARYLYKIGPTFAGRVQRLDVQVGDMVQAGQVLGEMDPVDLDDRLRAQQAAIKSAEAALRQAEARQSYAQTQHQRYGQLVAVRGTSEESYATKQQELAVADAALAAAREDASRLRADLQALRAQRGNLRLVSPVAGMVAARDADPGTTVVAGQAVVKLIDPASLWIDTRFDQITAQGLAAQLPAEVVLRSRRGDNLVGSVLRVEPLADAVTEETLAKIVFDAPVTPLPPVGELAEVTVRLPALPEAPTIPNAAIRFVDGQRGVWKLVSGKPQFAQVRLGRADLDGHVQVLDGLAVGDSIVVYSERALTARSRVHVVERIAGVAP</sequence>
<dbReference type="GO" id="GO:1990281">
    <property type="term" value="C:efflux pump complex"/>
    <property type="evidence" value="ECO:0007669"/>
    <property type="project" value="TreeGrafter"/>
</dbReference>
<keyword evidence="3" id="KW-0472">Membrane</keyword>
<dbReference type="Gene3D" id="2.40.30.170">
    <property type="match status" value="1"/>
</dbReference>
<keyword evidence="2" id="KW-0175">Coiled coil</keyword>
<dbReference type="GO" id="GO:0015562">
    <property type="term" value="F:efflux transmembrane transporter activity"/>
    <property type="evidence" value="ECO:0007669"/>
    <property type="project" value="TreeGrafter"/>
</dbReference>
<name>A0A9J9QBA3_ACIET</name>
<dbReference type="PANTHER" id="PTHR30469">
    <property type="entry name" value="MULTIDRUG RESISTANCE PROTEIN MDTA"/>
    <property type="match status" value="1"/>
</dbReference>
<dbReference type="RefSeq" id="WP_015913231.1">
    <property type="nucleotide sequence ID" value="NC_011992.1"/>
</dbReference>
<dbReference type="PANTHER" id="PTHR30469:SF15">
    <property type="entry name" value="HLYD FAMILY OF SECRETION PROTEINS"/>
    <property type="match status" value="1"/>
</dbReference>
<dbReference type="AlphaFoldDB" id="A0A9J9QBA3"/>
<protein>
    <submittedName>
        <fullName evidence="5">Efflux transporter, RND family, MFP subunit</fullName>
    </submittedName>
</protein>
<accession>A0A9J9QBA3</accession>
<comment type="similarity">
    <text evidence="1">Belongs to the membrane fusion protein (MFP) (TC 8.A.1) family.</text>
</comment>
<evidence type="ECO:0000256" key="2">
    <source>
        <dbReference type="SAM" id="Coils"/>
    </source>
</evidence>
<dbReference type="Proteomes" id="UP000000450">
    <property type="component" value="Chromosome"/>
</dbReference>
<dbReference type="KEGG" id="dia:Dtpsy_1685"/>
<evidence type="ECO:0000259" key="4">
    <source>
        <dbReference type="Pfam" id="PF25917"/>
    </source>
</evidence>
<dbReference type="InterPro" id="IPR058625">
    <property type="entry name" value="MdtA-like_BSH"/>
</dbReference>
<dbReference type="Gene3D" id="2.40.420.20">
    <property type="match status" value="1"/>
</dbReference>
<keyword evidence="3" id="KW-1133">Transmembrane helix</keyword>
<dbReference type="SUPFAM" id="SSF111369">
    <property type="entry name" value="HlyD-like secretion proteins"/>
    <property type="match status" value="1"/>
</dbReference>
<organism evidence="5 6">
    <name type="scientific">Acidovorax ebreus (strain TPSY)</name>
    <name type="common">Diaphorobacter sp. (strain TPSY)</name>
    <dbReference type="NCBI Taxonomy" id="535289"/>
    <lineage>
        <taxon>Bacteria</taxon>
        <taxon>Pseudomonadati</taxon>
        <taxon>Pseudomonadota</taxon>
        <taxon>Betaproteobacteria</taxon>
        <taxon>Burkholderiales</taxon>
        <taxon>Comamonadaceae</taxon>
        <taxon>Diaphorobacter</taxon>
    </lineage>
</organism>
<proteinExistence type="inferred from homology"/>
<dbReference type="InterPro" id="IPR006143">
    <property type="entry name" value="RND_pump_MFP"/>
</dbReference>
<keyword evidence="3" id="KW-0812">Transmembrane</keyword>
<evidence type="ECO:0000256" key="1">
    <source>
        <dbReference type="ARBA" id="ARBA00009477"/>
    </source>
</evidence>
<evidence type="ECO:0000313" key="5">
    <source>
        <dbReference type="EMBL" id="ACM33142.1"/>
    </source>
</evidence>
<evidence type="ECO:0000313" key="6">
    <source>
        <dbReference type="Proteomes" id="UP000000450"/>
    </source>
</evidence>
<dbReference type="Gene3D" id="2.40.50.100">
    <property type="match status" value="1"/>
</dbReference>
<reference evidence="5 6" key="1">
    <citation type="journal article" date="2010" name="J. Bacteriol.">
        <title>Completed genome sequence of the anaerobic iron-oxidizing bacterium Acidovorax ebreus strain TPSY.</title>
        <authorList>
            <person name="Byrne-Bailey K.G."/>
            <person name="Weber K.A."/>
            <person name="Chair A.H."/>
            <person name="Bose S."/>
            <person name="Knox T."/>
            <person name="Spanbauer T.L."/>
            <person name="Chertkov O."/>
            <person name="Coates J.D."/>
        </authorList>
    </citation>
    <scope>NUCLEOTIDE SEQUENCE [LARGE SCALE GENOMIC DNA]</scope>
    <source>
        <strain evidence="5 6">TPSY</strain>
    </source>
</reference>
<dbReference type="NCBIfam" id="TIGR01730">
    <property type="entry name" value="RND_mfp"/>
    <property type="match status" value="1"/>
</dbReference>
<feature type="domain" description="Multidrug resistance protein MdtA-like barrel-sandwich hybrid" evidence="4">
    <location>
        <begin position="67"/>
        <end position="214"/>
    </location>
</feature>
<dbReference type="Pfam" id="PF25917">
    <property type="entry name" value="BSH_RND"/>
    <property type="match status" value="1"/>
</dbReference>
<feature type="coiled-coil region" evidence="2">
    <location>
        <begin position="104"/>
        <end position="131"/>
    </location>
</feature>
<feature type="transmembrane region" description="Helical" evidence="3">
    <location>
        <begin position="12"/>
        <end position="29"/>
    </location>
</feature>
<keyword evidence="6" id="KW-1185">Reference proteome</keyword>
<evidence type="ECO:0000256" key="3">
    <source>
        <dbReference type="SAM" id="Phobius"/>
    </source>
</evidence>
<dbReference type="EMBL" id="CP001392">
    <property type="protein sequence ID" value="ACM33142.1"/>
    <property type="molecule type" value="Genomic_DNA"/>
</dbReference>